<keyword evidence="4" id="KW-1133">Transmembrane helix</keyword>
<dbReference type="SMART" id="SM00744">
    <property type="entry name" value="RINGv"/>
    <property type="match status" value="1"/>
</dbReference>
<keyword evidence="2" id="KW-0863">Zinc-finger</keyword>
<keyword evidence="3" id="KW-0862">Zinc</keyword>
<dbReference type="EMBL" id="LR786488">
    <property type="protein sequence ID" value="CAB3261468.1"/>
    <property type="molecule type" value="mRNA"/>
</dbReference>
<feature type="transmembrane region" description="Helical" evidence="4">
    <location>
        <begin position="302"/>
        <end position="320"/>
    </location>
</feature>
<feature type="domain" description="RING-CH-type" evidence="5">
    <location>
        <begin position="371"/>
        <end position="436"/>
    </location>
</feature>
<evidence type="ECO:0000256" key="1">
    <source>
        <dbReference type="ARBA" id="ARBA00022723"/>
    </source>
</evidence>
<dbReference type="PANTHER" id="PTHR20893:SF2">
    <property type="entry name" value="LD08641P"/>
    <property type="match status" value="1"/>
</dbReference>
<dbReference type="PANTHER" id="PTHR20893">
    <property type="entry name" value="LD08641P"/>
    <property type="match status" value="1"/>
</dbReference>
<feature type="transmembrane region" description="Helical" evidence="4">
    <location>
        <begin position="45"/>
        <end position="72"/>
    </location>
</feature>
<sequence>MFFPKSFNLMACNSNLNCSDHGTCENGVCVCQVQFSGYTCKDANVGYIAAFSSIFSTVVLISIVQLVICIYSEYKKLKHPNVLSAFRVTTQKLLHGVVIIASLTRVLYFSLQGVIPDQWLIPIESAYHPFLITGLSLVACYWSEAFFIETASVDASRRAQFLSKSLAAFSIFNIILYILLIAQFVVTGVGCCNSGSEELWINGAFQASFAILLFVVYVIFLAIGVEIFFKVRGAFTLGNSNIQSSSSNCQETVNKSEVFKSRIALIFQALLTLLTVLCVVFDAAGNLWKYRVNSSTRSTHEIIYRIAEVGAVLWFPCVLWNTAEPEALWFLNPRCLLKLTTDAGERLLSSPSRRTNKSYQTFVEEESDLVQEVTGPGECWICYDPERTDAGEFIRPCLCKGGMAQVHHECLKKWLVQHPNVEDACCKVCKHRYTIEQKRMRFGALILSSKRASSLIIPAIVVAVVAPCSSVLVFLLCDYLETPVKVLVLGATVLAELIAFKILGVNFTKLYQITRLSALRILNYHHSKTDIKNNEHTVVDVQYDVIEGDDTPARDAIVDPGLRVM</sequence>
<feature type="transmembrane region" description="Helical" evidence="4">
    <location>
        <begin position="455"/>
        <end position="475"/>
    </location>
</feature>
<dbReference type="Gene3D" id="2.10.25.10">
    <property type="entry name" value="Laminin"/>
    <property type="match status" value="1"/>
</dbReference>
<feature type="transmembrane region" description="Helical" evidence="4">
    <location>
        <begin position="93"/>
        <end position="115"/>
    </location>
</feature>
<proteinExistence type="evidence at transcript level"/>
<keyword evidence="1" id="KW-0479">Metal-binding</keyword>
<feature type="transmembrane region" description="Helical" evidence="4">
    <location>
        <begin position="127"/>
        <end position="147"/>
    </location>
</feature>
<dbReference type="GO" id="GO:0008270">
    <property type="term" value="F:zinc ion binding"/>
    <property type="evidence" value="ECO:0007669"/>
    <property type="project" value="UniProtKB-KW"/>
</dbReference>
<dbReference type="Gene3D" id="3.30.40.10">
    <property type="entry name" value="Zinc/RING finger domain, C3HC4 (zinc finger)"/>
    <property type="match status" value="1"/>
</dbReference>
<reference evidence="6" key="1">
    <citation type="submission" date="2020-04" db="EMBL/GenBank/DDBJ databases">
        <authorList>
            <person name="Neveu A P."/>
        </authorList>
    </citation>
    <scope>NUCLEOTIDE SEQUENCE</scope>
    <source>
        <tissue evidence="6">Whole embryo</tissue>
    </source>
</reference>
<dbReference type="CDD" id="cd16495">
    <property type="entry name" value="RING_CH-C4HC3_MARCH"/>
    <property type="match status" value="1"/>
</dbReference>
<feature type="transmembrane region" description="Helical" evidence="4">
    <location>
        <begin position="263"/>
        <end position="282"/>
    </location>
</feature>
<dbReference type="SUPFAM" id="SSF57850">
    <property type="entry name" value="RING/U-box"/>
    <property type="match status" value="1"/>
</dbReference>
<dbReference type="PROSITE" id="PS51292">
    <property type="entry name" value="ZF_RING_CH"/>
    <property type="match status" value="1"/>
</dbReference>
<gene>
    <name evidence="6" type="primary">LOC100176980</name>
</gene>
<dbReference type="InterPro" id="IPR013083">
    <property type="entry name" value="Znf_RING/FYVE/PHD"/>
</dbReference>
<dbReference type="AlphaFoldDB" id="A0A6F9DH43"/>
<feature type="transmembrane region" description="Helical" evidence="4">
    <location>
        <begin position="206"/>
        <end position="229"/>
    </location>
</feature>
<evidence type="ECO:0000256" key="2">
    <source>
        <dbReference type="ARBA" id="ARBA00022771"/>
    </source>
</evidence>
<keyword evidence="4" id="KW-0472">Membrane</keyword>
<protein>
    <submittedName>
        <fullName evidence="6">Uncharacterized protein LOC100176980</fullName>
    </submittedName>
</protein>
<name>A0A6F9DH43_9ASCI</name>
<evidence type="ECO:0000256" key="3">
    <source>
        <dbReference type="ARBA" id="ARBA00022833"/>
    </source>
</evidence>
<accession>A0A6F9DH43</accession>
<feature type="transmembrane region" description="Helical" evidence="4">
    <location>
        <begin position="487"/>
        <end position="507"/>
    </location>
</feature>
<dbReference type="InterPro" id="IPR011016">
    <property type="entry name" value="Znf_RING-CH"/>
</dbReference>
<keyword evidence="4" id="KW-0812">Transmembrane</keyword>
<evidence type="ECO:0000313" key="6">
    <source>
        <dbReference type="EMBL" id="CAB3261468.1"/>
    </source>
</evidence>
<evidence type="ECO:0000256" key="4">
    <source>
        <dbReference type="SAM" id="Phobius"/>
    </source>
</evidence>
<feature type="transmembrane region" description="Helical" evidence="4">
    <location>
        <begin position="167"/>
        <end position="186"/>
    </location>
</feature>
<dbReference type="Pfam" id="PF12906">
    <property type="entry name" value="RINGv"/>
    <property type="match status" value="1"/>
</dbReference>
<organism evidence="6">
    <name type="scientific">Phallusia mammillata</name>
    <dbReference type="NCBI Taxonomy" id="59560"/>
    <lineage>
        <taxon>Eukaryota</taxon>
        <taxon>Metazoa</taxon>
        <taxon>Chordata</taxon>
        <taxon>Tunicata</taxon>
        <taxon>Ascidiacea</taxon>
        <taxon>Phlebobranchia</taxon>
        <taxon>Ascidiidae</taxon>
        <taxon>Phallusia</taxon>
    </lineage>
</organism>
<evidence type="ECO:0000259" key="5">
    <source>
        <dbReference type="PROSITE" id="PS51292"/>
    </source>
</evidence>